<evidence type="ECO:0008006" key="3">
    <source>
        <dbReference type="Google" id="ProtNLM"/>
    </source>
</evidence>
<dbReference type="Proteomes" id="UP000027746">
    <property type="component" value="Unassembled WGS sequence"/>
</dbReference>
<dbReference type="AlphaFoldDB" id="A0A073J324"/>
<dbReference type="InterPro" id="IPR005331">
    <property type="entry name" value="Sulfotransferase"/>
</dbReference>
<protein>
    <recommendedName>
        <fullName evidence="3">Sulfotransferase family protein</fullName>
    </recommendedName>
</protein>
<reference evidence="1 2" key="1">
    <citation type="submission" date="2014-01" db="EMBL/GenBank/DDBJ databases">
        <title>Sulfitobacter sp. H3 (MCCC 1A00686) Genome Sequencing.</title>
        <authorList>
            <person name="Lai Q."/>
            <person name="Hong Z."/>
        </authorList>
    </citation>
    <scope>NUCLEOTIDE SEQUENCE [LARGE SCALE GENOMIC DNA]</scope>
    <source>
        <strain evidence="1 2">H3</strain>
    </source>
</reference>
<proteinExistence type="predicted"/>
<dbReference type="OrthoDB" id="288532at2"/>
<dbReference type="GO" id="GO:0016020">
    <property type="term" value="C:membrane"/>
    <property type="evidence" value="ECO:0007669"/>
    <property type="project" value="InterPro"/>
</dbReference>
<accession>A0A073J324</accession>
<dbReference type="GO" id="GO:0008146">
    <property type="term" value="F:sulfotransferase activity"/>
    <property type="evidence" value="ECO:0007669"/>
    <property type="project" value="InterPro"/>
</dbReference>
<name>A0A073J324_9RHOB</name>
<dbReference type="EMBL" id="JAMD01000004">
    <property type="protein sequence ID" value="KEJ96066.1"/>
    <property type="molecule type" value="Genomic_DNA"/>
</dbReference>
<gene>
    <name evidence="1" type="ORF">SUH3_17545</name>
</gene>
<evidence type="ECO:0000313" key="2">
    <source>
        <dbReference type="Proteomes" id="UP000027746"/>
    </source>
</evidence>
<sequence>MIVSESLNCVFIHIPKTGGSSVRTMLAPALDLSRDLDIRSRKSVRGTRAACGMDPAAAIIKHSRLDRLGKLLGPARLTSMFSFAVVRNPFARAWSALAFVKRRAVSHADPEVRANCAPYLDMSFDDLASDLPAQARQMRSLLPQVKWVPSPQSVTHLARLETLAADWAVIVDKLGIANRVSPAPLHENASTDHEAWRSMSPTAAARVVDYYADDFAAFGYDTSTRFATQGVC</sequence>
<dbReference type="SUPFAM" id="SSF52540">
    <property type="entry name" value="P-loop containing nucleoside triphosphate hydrolases"/>
    <property type="match status" value="1"/>
</dbReference>
<dbReference type="InterPro" id="IPR027417">
    <property type="entry name" value="P-loop_NTPase"/>
</dbReference>
<organism evidence="1 2">
    <name type="scientific">Pseudosulfitobacter pseudonitzschiae</name>
    <dbReference type="NCBI Taxonomy" id="1402135"/>
    <lineage>
        <taxon>Bacteria</taxon>
        <taxon>Pseudomonadati</taxon>
        <taxon>Pseudomonadota</taxon>
        <taxon>Alphaproteobacteria</taxon>
        <taxon>Rhodobacterales</taxon>
        <taxon>Roseobacteraceae</taxon>
        <taxon>Pseudosulfitobacter</taxon>
    </lineage>
</organism>
<dbReference type="RefSeq" id="WP_037925099.1">
    <property type="nucleotide sequence ID" value="NZ_CP054599.1"/>
</dbReference>
<dbReference type="GeneID" id="68871117"/>
<dbReference type="Gene3D" id="3.40.50.300">
    <property type="entry name" value="P-loop containing nucleotide triphosphate hydrolases"/>
    <property type="match status" value="1"/>
</dbReference>
<dbReference type="Pfam" id="PF03567">
    <property type="entry name" value="Sulfotransfer_2"/>
    <property type="match status" value="1"/>
</dbReference>
<comment type="caution">
    <text evidence="1">The sequence shown here is derived from an EMBL/GenBank/DDBJ whole genome shotgun (WGS) entry which is preliminary data.</text>
</comment>
<evidence type="ECO:0000313" key="1">
    <source>
        <dbReference type="EMBL" id="KEJ96066.1"/>
    </source>
</evidence>
<keyword evidence="2" id="KW-1185">Reference proteome</keyword>